<dbReference type="InterPro" id="IPR036259">
    <property type="entry name" value="MFS_trans_sf"/>
</dbReference>
<evidence type="ECO:0000256" key="4">
    <source>
        <dbReference type="ARBA" id="ARBA00022475"/>
    </source>
</evidence>
<name>K1KKA6_9BACL</name>
<dbReference type="EMBL" id="AMCK01000014">
    <property type="protein sequence ID" value="EKB44505.1"/>
    <property type="molecule type" value="Genomic_DNA"/>
</dbReference>
<dbReference type="SUPFAM" id="SSF103473">
    <property type="entry name" value="MFS general substrate transporter"/>
    <property type="match status" value="1"/>
</dbReference>
<evidence type="ECO:0000313" key="11">
    <source>
        <dbReference type="Proteomes" id="UP000004738"/>
    </source>
</evidence>
<dbReference type="RefSeq" id="WP_008407099.1">
    <property type="nucleotide sequence ID" value="NZ_AMCK01000014.1"/>
</dbReference>
<evidence type="ECO:0000313" key="10">
    <source>
        <dbReference type="EMBL" id="EKB44505.1"/>
    </source>
</evidence>
<keyword evidence="5 8" id="KW-0812">Transmembrane</keyword>
<feature type="transmembrane region" description="Helical" evidence="8">
    <location>
        <begin position="297"/>
        <end position="316"/>
    </location>
</feature>
<keyword evidence="7 8" id="KW-0472">Membrane</keyword>
<evidence type="ECO:0000259" key="9">
    <source>
        <dbReference type="PROSITE" id="PS50850"/>
    </source>
</evidence>
<keyword evidence="6 8" id="KW-1133">Transmembrane helix</keyword>
<evidence type="ECO:0000256" key="2">
    <source>
        <dbReference type="ARBA" id="ARBA00008537"/>
    </source>
</evidence>
<comment type="subcellular location">
    <subcellularLocation>
        <location evidence="1">Cell membrane</location>
        <topology evidence="1">Multi-pass membrane protein</topology>
    </subcellularLocation>
</comment>
<comment type="caution">
    <text evidence="10">The sequence shown here is derived from an EMBL/GenBank/DDBJ whole genome shotgun (WGS) entry which is preliminary data.</text>
</comment>
<dbReference type="Pfam" id="PF07690">
    <property type="entry name" value="MFS_1"/>
    <property type="match status" value="1"/>
</dbReference>
<evidence type="ECO:0000256" key="7">
    <source>
        <dbReference type="ARBA" id="ARBA00023136"/>
    </source>
</evidence>
<feature type="transmembrane region" description="Helical" evidence="8">
    <location>
        <begin position="328"/>
        <end position="348"/>
    </location>
</feature>
<dbReference type="PATRIC" id="fig|1224748.3.peg.2575"/>
<dbReference type="Gene3D" id="1.20.1250.20">
    <property type="entry name" value="MFS general substrate transporter like domains"/>
    <property type="match status" value="1"/>
</dbReference>
<feature type="transmembrane region" description="Helical" evidence="8">
    <location>
        <begin position="166"/>
        <end position="188"/>
    </location>
</feature>
<evidence type="ECO:0000256" key="6">
    <source>
        <dbReference type="ARBA" id="ARBA00022989"/>
    </source>
</evidence>
<dbReference type="PRINTS" id="PR01036">
    <property type="entry name" value="TCRTETB"/>
</dbReference>
<gene>
    <name evidence="10" type="primary">emrB</name>
    <name evidence="10" type="ORF">B857_02607</name>
</gene>
<dbReference type="PANTHER" id="PTHR42718">
    <property type="entry name" value="MAJOR FACILITATOR SUPERFAMILY MULTIDRUG TRANSPORTER MFSC"/>
    <property type="match status" value="1"/>
</dbReference>
<dbReference type="PROSITE" id="PS50850">
    <property type="entry name" value="MFS"/>
    <property type="match status" value="1"/>
</dbReference>
<sequence length="469" mass="51241">MQNELSEQTRKILLIVMIAGCFFSTLNQTLLNVALSDLMNTFSVSPTTIQWLATGFMLVNGILVPITAFLMKRFSTRQLFISAMLFLLAGSVVAACAMNFGMLLTGRMIQAVGAGIILPLMMTVIVYLFPEERRGAIMGKVGFAIIFAPAIAPTLAGFIIDYLSWRWLFISLIPFIVIIIVLAYKYLMNVNEGAKSKIDLISLIYSTFGFGLLLFGFSSAGSRGWDDGVILTTIGAGLIISILFCQRQLSSQDPLLNLSVFRYKMYSMTTIINVAITIIMYADLILLPMYLQDGRGFSALDAGLLLLPGAIINAFLSPVTGKLFDKYGAKPLFIFGLVLVALSMWLVIDLSSTTSYVYILVRTIILRIGLAFITMPLNTAALNAIPRELASHGSAVNNTIRQLAGAIGTAVIVTAYTLQLTGTSVQVNESYANAASSTYFYMFLLAIVAFIVVLFVPKHKRTMPAQETN</sequence>
<keyword evidence="3" id="KW-0813">Transport</keyword>
<feature type="transmembrane region" description="Helical" evidence="8">
    <location>
        <begin position="108"/>
        <end position="129"/>
    </location>
</feature>
<feature type="transmembrane region" description="Helical" evidence="8">
    <location>
        <begin position="200"/>
        <end position="222"/>
    </location>
</feature>
<feature type="transmembrane region" description="Helical" evidence="8">
    <location>
        <begin position="12"/>
        <end position="31"/>
    </location>
</feature>
<dbReference type="PANTHER" id="PTHR42718:SF9">
    <property type="entry name" value="MAJOR FACILITATOR SUPERFAMILY MULTIDRUG TRANSPORTER MFSC"/>
    <property type="match status" value="1"/>
</dbReference>
<keyword evidence="11" id="KW-1185">Reference proteome</keyword>
<dbReference type="InterPro" id="IPR004638">
    <property type="entry name" value="EmrB-like"/>
</dbReference>
<evidence type="ECO:0000256" key="1">
    <source>
        <dbReference type="ARBA" id="ARBA00004651"/>
    </source>
</evidence>
<feature type="transmembrane region" description="Helical" evidence="8">
    <location>
        <begin position="83"/>
        <end position="102"/>
    </location>
</feature>
<dbReference type="CDD" id="cd17503">
    <property type="entry name" value="MFS_LmrB_MDR_like"/>
    <property type="match status" value="1"/>
</dbReference>
<dbReference type="GO" id="GO:0005886">
    <property type="term" value="C:plasma membrane"/>
    <property type="evidence" value="ECO:0007669"/>
    <property type="project" value="UniProtKB-SubCell"/>
</dbReference>
<protein>
    <submittedName>
        <fullName evidence="10">Multidrug resistance protein B</fullName>
    </submittedName>
</protein>
<feature type="transmembrane region" description="Helical" evidence="8">
    <location>
        <begin position="399"/>
        <end position="418"/>
    </location>
</feature>
<proteinExistence type="inferred from homology"/>
<dbReference type="GO" id="GO:0022857">
    <property type="term" value="F:transmembrane transporter activity"/>
    <property type="evidence" value="ECO:0007669"/>
    <property type="project" value="InterPro"/>
</dbReference>
<dbReference type="InterPro" id="IPR011701">
    <property type="entry name" value="MFS"/>
</dbReference>
<feature type="domain" description="Major facilitator superfamily (MFS) profile" evidence="9">
    <location>
        <begin position="13"/>
        <end position="461"/>
    </location>
</feature>
<feature type="transmembrane region" description="Helical" evidence="8">
    <location>
        <begin position="266"/>
        <end position="291"/>
    </location>
</feature>
<accession>K1KKA6</accession>
<keyword evidence="4" id="KW-1003">Cell membrane</keyword>
<feature type="transmembrane region" description="Helical" evidence="8">
    <location>
        <begin position="438"/>
        <end position="456"/>
    </location>
</feature>
<organism evidence="10 11">
    <name type="scientific">Solibacillus isronensis B3W22</name>
    <dbReference type="NCBI Taxonomy" id="1224748"/>
    <lineage>
        <taxon>Bacteria</taxon>
        <taxon>Bacillati</taxon>
        <taxon>Bacillota</taxon>
        <taxon>Bacilli</taxon>
        <taxon>Bacillales</taxon>
        <taxon>Caryophanaceae</taxon>
        <taxon>Solibacillus</taxon>
    </lineage>
</organism>
<dbReference type="InterPro" id="IPR020846">
    <property type="entry name" value="MFS_dom"/>
</dbReference>
<comment type="similarity">
    <text evidence="2">Belongs to the major facilitator superfamily. EmrB family.</text>
</comment>
<feature type="transmembrane region" description="Helical" evidence="8">
    <location>
        <begin position="354"/>
        <end position="378"/>
    </location>
</feature>
<feature type="transmembrane region" description="Helical" evidence="8">
    <location>
        <begin position="141"/>
        <end position="160"/>
    </location>
</feature>
<evidence type="ECO:0000256" key="8">
    <source>
        <dbReference type="SAM" id="Phobius"/>
    </source>
</evidence>
<dbReference type="AlphaFoldDB" id="K1KKA6"/>
<evidence type="ECO:0000256" key="3">
    <source>
        <dbReference type="ARBA" id="ARBA00022448"/>
    </source>
</evidence>
<feature type="transmembrane region" description="Helical" evidence="8">
    <location>
        <begin position="51"/>
        <end position="71"/>
    </location>
</feature>
<dbReference type="Gene3D" id="1.20.1720.10">
    <property type="entry name" value="Multidrug resistance protein D"/>
    <property type="match status" value="1"/>
</dbReference>
<dbReference type="Proteomes" id="UP000004738">
    <property type="component" value="Unassembled WGS sequence"/>
</dbReference>
<reference evidence="10 11" key="1">
    <citation type="journal article" date="2012" name="J. Bacteriol.">
        <title>Draft Genome Sequence of Bacillus isronensis Strain B3W22, Isolated from the Upper Atmosphere.</title>
        <authorList>
            <person name="Shivaji S."/>
            <person name="Ara S."/>
            <person name="Singh S.K."/>
            <person name="Bandi S."/>
            <person name="Singh A."/>
            <person name="Pinnaka A.K."/>
        </authorList>
    </citation>
    <scope>NUCLEOTIDE SEQUENCE [LARGE SCALE GENOMIC DNA]</scope>
    <source>
        <strain evidence="10 11">B3W22</strain>
    </source>
</reference>
<dbReference type="NCBIfam" id="TIGR00711">
    <property type="entry name" value="efflux_EmrB"/>
    <property type="match status" value="1"/>
</dbReference>
<feature type="transmembrane region" description="Helical" evidence="8">
    <location>
        <begin position="228"/>
        <end position="245"/>
    </location>
</feature>
<evidence type="ECO:0000256" key="5">
    <source>
        <dbReference type="ARBA" id="ARBA00022692"/>
    </source>
</evidence>